<evidence type="ECO:0000259" key="7">
    <source>
        <dbReference type="Pfam" id="PF05175"/>
    </source>
</evidence>
<dbReference type="InterPro" id="IPR007848">
    <property type="entry name" value="Small_mtfrase_dom"/>
</dbReference>
<evidence type="ECO:0000259" key="8">
    <source>
        <dbReference type="Pfam" id="PF17827"/>
    </source>
</evidence>
<organism evidence="10">
    <name type="scientific">Thiothrix subterranea</name>
    <dbReference type="NCBI Taxonomy" id="2735563"/>
    <lineage>
        <taxon>Bacteria</taxon>
        <taxon>Pseudomonadati</taxon>
        <taxon>Pseudomonadota</taxon>
        <taxon>Gammaproteobacteria</taxon>
        <taxon>Thiotrichales</taxon>
        <taxon>Thiotrichaceae</taxon>
        <taxon>Thiothrix</taxon>
    </lineage>
</organism>
<dbReference type="FunFam" id="3.40.50.150:FF:000053">
    <property type="entry name" value="Release factor glutamine methyltransferase"/>
    <property type="match status" value="1"/>
</dbReference>
<dbReference type="InterPro" id="IPR050320">
    <property type="entry name" value="N5-glutamine_MTase"/>
</dbReference>
<proteinExistence type="inferred from homology"/>
<dbReference type="Gene3D" id="1.10.8.10">
    <property type="entry name" value="DNA helicase RuvA subunit, C-terminal domain"/>
    <property type="match status" value="1"/>
</dbReference>
<dbReference type="EMBL" id="CP133217">
    <property type="protein sequence ID" value="WML88809.1"/>
    <property type="molecule type" value="Genomic_DNA"/>
</dbReference>
<dbReference type="NCBIfam" id="TIGR00536">
    <property type="entry name" value="hemK_fam"/>
    <property type="match status" value="1"/>
</dbReference>
<evidence type="ECO:0000313" key="9">
    <source>
        <dbReference type="EMBL" id="MDQ5767330.1"/>
    </source>
</evidence>
<keyword evidence="1 5" id="KW-0489">Methyltransferase</keyword>
<comment type="catalytic activity">
    <reaction evidence="4 5">
        <text>L-glutaminyl-[peptide chain release factor] + S-adenosyl-L-methionine = N(5)-methyl-L-glutaminyl-[peptide chain release factor] + S-adenosyl-L-homocysteine + H(+)</text>
        <dbReference type="Rhea" id="RHEA:42896"/>
        <dbReference type="Rhea" id="RHEA-COMP:10271"/>
        <dbReference type="Rhea" id="RHEA-COMP:10272"/>
        <dbReference type="ChEBI" id="CHEBI:15378"/>
        <dbReference type="ChEBI" id="CHEBI:30011"/>
        <dbReference type="ChEBI" id="CHEBI:57856"/>
        <dbReference type="ChEBI" id="CHEBI:59789"/>
        <dbReference type="ChEBI" id="CHEBI:61891"/>
        <dbReference type="EC" id="2.1.1.297"/>
    </reaction>
</comment>
<dbReference type="RefSeq" id="WP_308133528.1">
    <property type="nucleotide sequence ID" value="NZ_CP133217.1"/>
</dbReference>
<feature type="binding site" evidence="5">
    <location>
        <position position="231"/>
    </location>
    <ligand>
        <name>S-adenosyl-L-methionine</name>
        <dbReference type="ChEBI" id="CHEBI:59789"/>
    </ligand>
</feature>
<dbReference type="Proteomes" id="UP001223336">
    <property type="component" value="Unassembled WGS sequence"/>
</dbReference>
<dbReference type="HAMAP" id="MF_02126">
    <property type="entry name" value="RF_methyltr_PrmC"/>
    <property type="match status" value="1"/>
</dbReference>
<dbReference type="SUPFAM" id="SSF53335">
    <property type="entry name" value="S-adenosyl-L-methionine-dependent methyltransferases"/>
    <property type="match status" value="1"/>
</dbReference>
<reference evidence="10 11" key="1">
    <citation type="submission" date="2023-08" db="EMBL/GenBank/DDBJ databases">
        <title>New molecular markers tilS and rpoB for phylogenetic and monitoring studies of the genus Thiothrix biodiversity.</title>
        <authorList>
            <person name="Ravin N.V."/>
            <person name="Smolyakov D."/>
            <person name="Markov N.D."/>
            <person name="Beletsky A.V."/>
            <person name="Mardanov A.V."/>
            <person name="Rudenko T.S."/>
            <person name="Grabovich M.Y."/>
        </authorList>
    </citation>
    <scope>NUCLEOTIDE SEQUENCE</scope>
    <source>
        <strain evidence="10">DNT52</strain>
        <strain evidence="9 11">H33</strain>
    </source>
</reference>
<keyword evidence="2 5" id="KW-0808">Transferase</keyword>
<feature type="region of interest" description="Disordered" evidence="6">
    <location>
        <begin position="123"/>
        <end position="152"/>
    </location>
</feature>
<evidence type="ECO:0000256" key="5">
    <source>
        <dbReference type="HAMAP-Rule" id="MF_02126"/>
    </source>
</evidence>
<dbReference type="AlphaFoldDB" id="A0AA51R3C4"/>
<evidence type="ECO:0000256" key="1">
    <source>
        <dbReference type="ARBA" id="ARBA00022603"/>
    </source>
</evidence>
<dbReference type="NCBIfam" id="TIGR03534">
    <property type="entry name" value="RF_mod_PrmC"/>
    <property type="match status" value="1"/>
</dbReference>
<evidence type="ECO:0000313" key="11">
    <source>
        <dbReference type="Proteomes" id="UP001223336"/>
    </source>
</evidence>
<dbReference type="CDD" id="cd02440">
    <property type="entry name" value="AdoMet_MTases"/>
    <property type="match status" value="1"/>
</dbReference>
<comment type="function">
    <text evidence="5">Methylates the class 1 translation termination release factors RF1/PrfA and RF2/PrfB on the glutamine residue of the universally conserved GGQ motif.</text>
</comment>
<feature type="binding site" evidence="5">
    <location>
        <position position="216"/>
    </location>
    <ligand>
        <name>S-adenosyl-L-methionine</name>
        <dbReference type="ChEBI" id="CHEBI:59789"/>
    </ligand>
</feature>
<feature type="binding site" evidence="5">
    <location>
        <position position="188"/>
    </location>
    <ligand>
        <name>S-adenosyl-L-methionine</name>
        <dbReference type="ChEBI" id="CHEBI:59789"/>
    </ligand>
</feature>
<evidence type="ECO:0000256" key="6">
    <source>
        <dbReference type="SAM" id="MobiDB-lite"/>
    </source>
</evidence>
<feature type="binding site" evidence="5">
    <location>
        <begin position="231"/>
        <end position="234"/>
    </location>
    <ligand>
        <name>substrate</name>
    </ligand>
</feature>
<feature type="domain" description="Release factor glutamine methyltransferase N-terminal" evidence="8">
    <location>
        <begin position="17"/>
        <end position="85"/>
    </location>
</feature>
<keyword evidence="3 5" id="KW-0949">S-adenosyl-L-methionine</keyword>
<dbReference type="GO" id="GO:0003676">
    <property type="term" value="F:nucleic acid binding"/>
    <property type="evidence" value="ECO:0007669"/>
    <property type="project" value="InterPro"/>
</dbReference>
<evidence type="ECO:0000256" key="2">
    <source>
        <dbReference type="ARBA" id="ARBA00022679"/>
    </source>
</evidence>
<name>A0AA51R3C4_9GAMM</name>
<feature type="binding site" evidence="5">
    <location>
        <begin position="165"/>
        <end position="169"/>
    </location>
    <ligand>
        <name>S-adenosyl-L-methionine</name>
        <dbReference type="ChEBI" id="CHEBI:59789"/>
    </ligand>
</feature>
<dbReference type="PANTHER" id="PTHR18895:SF74">
    <property type="entry name" value="MTRF1L RELEASE FACTOR GLUTAMINE METHYLTRANSFERASE"/>
    <property type="match status" value="1"/>
</dbReference>
<dbReference type="GO" id="GO:0032259">
    <property type="term" value="P:methylation"/>
    <property type="evidence" value="ECO:0007669"/>
    <property type="project" value="UniProtKB-KW"/>
</dbReference>
<keyword evidence="11" id="KW-1185">Reference proteome</keyword>
<protein>
    <recommendedName>
        <fullName evidence="5">Release factor glutamine methyltransferase</fullName>
        <shortName evidence="5">RF MTase</shortName>
        <ecNumber evidence="5">2.1.1.297</ecNumber>
    </recommendedName>
    <alternativeName>
        <fullName evidence="5">N5-glutamine methyltransferase PrmC</fullName>
    </alternativeName>
    <alternativeName>
        <fullName evidence="5">Protein-(glutamine-N5) MTase PrmC</fullName>
    </alternativeName>
    <alternativeName>
        <fullName evidence="5">Protein-glutamine N-methyltransferase PrmC</fullName>
    </alternativeName>
</protein>
<dbReference type="Pfam" id="PF17827">
    <property type="entry name" value="PrmC_N"/>
    <property type="match status" value="1"/>
</dbReference>
<accession>A0AA51R3C4</accession>
<dbReference type="InterPro" id="IPR029063">
    <property type="entry name" value="SAM-dependent_MTases_sf"/>
</dbReference>
<dbReference type="GO" id="GO:0102559">
    <property type="term" value="F:peptide chain release factor N(5)-glutamine methyltransferase activity"/>
    <property type="evidence" value="ECO:0007669"/>
    <property type="project" value="UniProtKB-EC"/>
</dbReference>
<dbReference type="Proteomes" id="UP001229862">
    <property type="component" value="Chromosome"/>
</dbReference>
<dbReference type="Pfam" id="PF05175">
    <property type="entry name" value="MTS"/>
    <property type="match status" value="1"/>
</dbReference>
<dbReference type="EMBL" id="JAVFKN010000002">
    <property type="protein sequence ID" value="MDQ5767330.1"/>
    <property type="molecule type" value="Genomic_DNA"/>
</dbReference>
<dbReference type="PROSITE" id="PS00092">
    <property type="entry name" value="N6_MTASE"/>
    <property type="match status" value="1"/>
</dbReference>
<dbReference type="InterPro" id="IPR002052">
    <property type="entry name" value="DNA_methylase_N6_adenine_CS"/>
</dbReference>
<sequence length="326" mass="36068">MNIKRISWQRWRVNNKELLAEATQRLTTTSESARADAEILLAHCLQKSRTWLMTWPEKLVEPEVEAKFQQLLAERIRGVPVAHLTEQREFWTLNLKVTSDTLIPRPETELLVETALFLLEERTSPPSPLSLTGEGGQEWSSSSPSPVKERGAGGEVLRSTILDLGTGTGAIALSLASERPDLSITACDFSAAALAVAIENANTHQLHNVSFIQSDWFSHLPPQRFEAIISNPPYIETNDPHLSQGDVRFEPLTALTAGQDGLDDIRHIVQTAPHWLVNGGWLLLEHGYNQGTAVTALLQMAGFHQVRCLPDLAGNDRVSLGQWLVA</sequence>
<dbReference type="EC" id="2.1.1.297" evidence="5"/>
<dbReference type="Gene3D" id="3.40.50.150">
    <property type="entry name" value="Vaccinia Virus protein VP39"/>
    <property type="match status" value="1"/>
</dbReference>
<evidence type="ECO:0000313" key="10">
    <source>
        <dbReference type="EMBL" id="WML88809.1"/>
    </source>
</evidence>
<dbReference type="InterPro" id="IPR040758">
    <property type="entry name" value="PrmC_N"/>
</dbReference>
<evidence type="ECO:0000256" key="4">
    <source>
        <dbReference type="ARBA" id="ARBA00048391"/>
    </source>
</evidence>
<dbReference type="PANTHER" id="PTHR18895">
    <property type="entry name" value="HEMK METHYLTRANSFERASE"/>
    <property type="match status" value="1"/>
</dbReference>
<evidence type="ECO:0000256" key="3">
    <source>
        <dbReference type="ARBA" id="ARBA00022691"/>
    </source>
</evidence>
<dbReference type="InterPro" id="IPR004556">
    <property type="entry name" value="HemK-like"/>
</dbReference>
<comment type="similarity">
    <text evidence="5">Belongs to the protein N5-glutamine methyltransferase family. PrmC subfamily.</text>
</comment>
<dbReference type="InterPro" id="IPR019874">
    <property type="entry name" value="RF_methyltr_PrmC"/>
</dbReference>
<feature type="domain" description="Methyltransferase small" evidence="7">
    <location>
        <begin position="159"/>
        <end position="238"/>
    </location>
</feature>
<gene>
    <name evidence="5 10" type="primary">prmC</name>
    <name evidence="9" type="ORF">RCC75_02255</name>
    <name evidence="10" type="ORF">RCG00_10590</name>
</gene>